<keyword evidence="5" id="KW-0012">Acyltransferase</keyword>
<organism evidence="6 7">
    <name type="scientific">Nonomuraea antimicrobica</name>
    <dbReference type="NCBI Taxonomy" id="561173"/>
    <lineage>
        <taxon>Bacteria</taxon>
        <taxon>Bacillati</taxon>
        <taxon>Actinomycetota</taxon>
        <taxon>Actinomycetes</taxon>
        <taxon>Streptosporangiales</taxon>
        <taxon>Streptosporangiaceae</taxon>
        <taxon>Nonomuraea</taxon>
    </lineage>
</organism>
<dbReference type="InterPro" id="IPR052351">
    <property type="entry name" value="Ornithine_N-alpha-AT"/>
</dbReference>
<dbReference type="Proteomes" id="UP001500902">
    <property type="component" value="Unassembled WGS sequence"/>
</dbReference>
<dbReference type="EMBL" id="BAAAZP010000226">
    <property type="protein sequence ID" value="GAA3715080.1"/>
    <property type="molecule type" value="Genomic_DNA"/>
</dbReference>
<evidence type="ECO:0000256" key="5">
    <source>
        <dbReference type="ARBA" id="ARBA00023315"/>
    </source>
</evidence>
<gene>
    <name evidence="6" type="ORF">GCM10022224_095980</name>
</gene>
<dbReference type="PANTHER" id="PTHR37323:SF1">
    <property type="entry name" value="L-ORNITHINE N(ALPHA)-ACYLTRANSFERASE"/>
    <property type="match status" value="1"/>
</dbReference>
<evidence type="ECO:0000313" key="6">
    <source>
        <dbReference type="EMBL" id="GAA3715080.1"/>
    </source>
</evidence>
<keyword evidence="7" id="KW-1185">Reference proteome</keyword>
<name>A0ABP7E8N8_9ACTN</name>
<accession>A0ABP7E8N8</accession>
<dbReference type="RefSeq" id="WP_344895354.1">
    <property type="nucleotide sequence ID" value="NZ_BAAAZP010000226.1"/>
</dbReference>
<comment type="caution">
    <text evidence="6">The sequence shown here is derived from an EMBL/GenBank/DDBJ whole genome shotgun (WGS) entry which is preliminary data.</text>
</comment>
<dbReference type="SUPFAM" id="SSF55729">
    <property type="entry name" value="Acyl-CoA N-acyltransferases (Nat)"/>
    <property type="match status" value="1"/>
</dbReference>
<dbReference type="Gene3D" id="3.40.630.30">
    <property type="match status" value="1"/>
</dbReference>
<evidence type="ECO:0000256" key="2">
    <source>
        <dbReference type="ARBA" id="ARBA00022516"/>
    </source>
</evidence>
<dbReference type="Pfam" id="PF13444">
    <property type="entry name" value="Acetyltransf_5"/>
    <property type="match status" value="1"/>
</dbReference>
<evidence type="ECO:0000256" key="3">
    <source>
        <dbReference type="ARBA" id="ARBA00022679"/>
    </source>
</evidence>
<keyword evidence="2" id="KW-0444">Lipid biosynthesis</keyword>
<reference evidence="7" key="1">
    <citation type="journal article" date="2019" name="Int. J. Syst. Evol. Microbiol.">
        <title>The Global Catalogue of Microorganisms (GCM) 10K type strain sequencing project: providing services to taxonomists for standard genome sequencing and annotation.</title>
        <authorList>
            <consortium name="The Broad Institute Genomics Platform"/>
            <consortium name="The Broad Institute Genome Sequencing Center for Infectious Disease"/>
            <person name="Wu L."/>
            <person name="Ma J."/>
        </authorList>
    </citation>
    <scope>NUCLEOTIDE SEQUENCE [LARGE SCALE GENOMIC DNA]</scope>
    <source>
        <strain evidence="7">JCM 16904</strain>
    </source>
</reference>
<dbReference type="PANTHER" id="PTHR37323">
    <property type="entry name" value="GCN5-RELATED N-ACETYLTRANSFERASE"/>
    <property type="match status" value="1"/>
</dbReference>
<dbReference type="InterPro" id="IPR016181">
    <property type="entry name" value="Acyl_CoA_acyltransferase"/>
</dbReference>
<evidence type="ECO:0000256" key="4">
    <source>
        <dbReference type="ARBA" id="ARBA00023098"/>
    </source>
</evidence>
<keyword evidence="3" id="KW-0808">Transferase</keyword>
<comment type="pathway">
    <text evidence="1">Lipid metabolism.</text>
</comment>
<sequence>MTISVDTGRYSVGMATSAADVQAAQRLRYTVFAEEMGARLDSPVSGLDADRFDAYCDHLLVRDGDEVVGTYRLLPPGRTEQLYSDSEFDLSRLAPIRKGLVEAGRTCVHPDHRDGAVVALMWAGIARYMISGGHRWLAGCCSVPLDDRGALAATVVDQVALGPEEYRVTPHTPWRPDGSPRPDRFVPPALLRGYLRLGSWVCGAPAHDRDFGTADFFMLLSMANINSRYLRFFLGEPPLGEPL</sequence>
<evidence type="ECO:0000256" key="1">
    <source>
        <dbReference type="ARBA" id="ARBA00005189"/>
    </source>
</evidence>
<protein>
    <submittedName>
        <fullName evidence="6">GNAT family N-acetyltransferase</fullName>
    </submittedName>
</protein>
<proteinExistence type="predicted"/>
<evidence type="ECO:0000313" key="7">
    <source>
        <dbReference type="Proteomes" id="UP001500902"/>
    </source>
</evidence>
<keyword evidence="4" id="KW-0443">Lipid metabolism</keyword>